<dbReference type="SUPFAM" id="SSF54211">
    <property type="entry name" value="Ribosomal protein S5 domain 2-like"/>
    <property type="match status" value="1"/>
</dbReference>
<evidence type="ECO:0000313" key="10">
    <source>
        <dbReference type="EMBL" id="MDH7454450.1"/>
    </source>
</evidence>
<keyword evidence="11" id="KW-1185">Reference proteome</keyword>
<dbReference type="Gene3D" id="3.30.230.10">
    <property type="match status" value="1"/>
</dbReference>
<evidence type="ECO:0000256" key="8">
    <source>
        <dbReference type="NCBIfam" id="TIGR00188"/>
    </source>
</evidence>
<evidence type="ECO:0000256" key="3">
    <source>
        <dbReference type="ARBA" id="ARBA00022722"/>
    </source>
</evidence>
<comment type="subunit">
    <text evidence="7">Consists of a catalytic RNA component (M1 or rnpB) and a protein subunit.</text>
</comment>
<dbReference type="InterPro" id="IPR014721">
    <property type="entry name" value="Ribsml_uS5_D2-typ_fold_subgr"/>
</dbReference>
<comment type="similarity">
    <text evidence="7">Belongs to the RnpA family.</text>
</comment>
<evidence type="ECO:0000256" key="7">
    <source>
        <dbReference type="HAMAP-Rule" id="MF_00227"/>
    </source>
</evidence>
<reference evidence="10" key="1">
    <citation type="journal article" date="2007" name="Int. J. Syst. Evol. Microbiol.">
        <title>Luteimonas composti sp. nov., a moderately thermophilic bacterium isolated from food waste.</title>
        <authorList>
            <person name="Young C.C."/>
            <person name="Kampfer P."/>
            <person name="Chen W.M."/>
            <person name="Yen W.S."/>
            <person name="Arun A.B."/>
            <person name="Lai W.A."/>
            <person name="Shen F.T."/>
            <person name="Rekha P.D."/>
            <person name="Lin K.Y."/>
            <person name="Chou J.H."/>
        </authorList>
    </citation>
    <scope>NUCLEOTIDE SEQUENCE</scope>
    <source>
        <strain evidence="10">CC-YY355</strain>
    </source>
</reference>
<evidence type="ECO:0000256" key="1">
    <source>
        <dbReference type="ARBA" id="ARBA00002663"/>
    </source>
</evidence>
<accession>A0ABT6MVY6</accession>
<dbReference type="RefSeq" id="WP_280943664.1">
    <property type="nucleotide sequence ID" value="NZ_JARYGX010000027.1"/>
</dbReference>
<dbReference type="Pfam" id="PF00825">
    <property type="entry name" value="Ribonuclease_P"/>
    <property type="match status" value="1"/>
</dbReference>
<dbReference type="PANTHER" id="PTHR33992">
    <property type="entry name" value="RIBONUCLEASE P PROTEIN COMPONENT"/>
    <property type="match status" value="1"/>
</dbReference>
<keyword evidence="5 7" id="KW-0378">Hydrolase</keyword>
<dbReference type="NCBIfam" id="TIGR00188">
    <property type="entry name" value="rnpA"/>
    <property type="match status" value="1"/>
</dbReference>
<dbReference type="EMBL" id="JARYGX010000027">
    <property type="protein sequence ID" value="MDH7454450.1"/>
    <property type="molecule type" value="Genomic_DNA"/>
</dbReference>
<comment type="function">
    <text evidence="1 7">RNaseP catalyzes the removal of the 5'-leader sequence from pre-tRNA to produce the mature 5'-terminus. It can also cleave other RNA substrates such as 4.5S RNA. The protein component plays an auxiliary but essential role in vivo by binding to the 5'-leader sequence and broadening the substrate specificity of the ribozyme.</text>
</comment>
<dbReference type="InterPro" id="IPR000100">
    <property type="entry name" value="RNase_P"/>
</dbReference>
<proteinExistence type="inferred from homology"/>
<dbReference type="InterPro" id="IPR020568">
    <property type="entry name" value="Ribosomal_Su5_D2-typ_SF"/>
</dbReference>
<comment type="caution">
    <text evidence="10">The sequence shown here is derived from an EMBL/GenBank/DDBJ whole genome shotgun (WGS) entry which is preliminary data.</text>
</comment>
<comment type="catalytic activity">
    <reaction evidence="7">
        <text>Endonucleolytic cleavage of RNA, removing 5'-extranucleotides from tRNA precursor.</text>
        <dbReference type="EC" id="3.1.26.5"/>
    </reaction>
</comment>
<evidence type="ECO:0000256" key="5">
    <source>
        <dbReference type="ARBA" id="ARBA00022801"/>
    </source>
</evidence>
<reference evidence="10" key="2">
    <citation type="submission" date="2023-04" db="EMBL/GenBank/DDBJ databases">
        <authorList>
            <person name="Sun J.-Q."/>
        </authorList>
    </citation>
    <scope>NUCLEOTIDE SEQUENCE</scope>
    <source>
        <strain evidence="10">CC-YY355</strain>
    </source>
</reference>
<keyword evidence="2 7" id="KW-0819">tRNA processing</keyword>
<dbReference type="InterPro" id="IPR020539">
    <property type="entry name" value="RNase_P_CS"/>
</dbReference>
<evidence type="ECO:0000313" key="11">
    <source>
        <dbReference type="Proteomes" id="UP001160550"/>
    </source>
</evidence>
<name>A0ABT6MVY6_9GAMM</name>
<keyword evidence="6 7" id="KW-0694">RNA-binding</keyword>
<dbReference type="PROSITE" id="PS00648">
    <property type="entry name" value="RIBONUCLEASE_P"/>
    <property type="match status" value="1"/>
</dbReference>
<evidence type="ECO:0000256" key="4">
    <source>
        <dbReference type="ARBA" id="ARBA00022759"/>
    </source>
</evidence>
<keyword evidence="4 7" id="KW-0255">Endonuclease</keyword>
<dbReference type="GO" id="GO:0004526">
    <property type="term" value="F:ribonuclease P activity"/>
    <property type="evidence" value="ECO:0007669"/>
    <property type="project" value="UniProtKB-EC"/>
</dbReference>
<dbReference type="EC" id="3.1.26.5" evidence="7 8"/>
<organism evidence="10 11">
    <name type="scientific">Luteimonas composti</name>
    <dbReference type="NCBI Taxonomy" id="398257"/>
    <lineage>
        <taxon>Bacteria</taxon>
        <taxon>Pseudomonadati</taxon>
        <taxon>Pseudomonadota</taxon>
        <taxon>Gammaproteobacteria</taxon>
        <taxon>Lysobacterales</taxon>
        <taxon>Lysobacteraceae</taxon>
        <taxon>Luteimonas</taxon>
    </lineage>
</organism>
<feature type="region of interest" description="Disordered" evidence="9">
    <location>
        <begin position="111"/>
        <end position="144"/>
    </location>
</feature>
<evidence type="ECO:0000256" key="9">
    <source>
        <dbReference type="SAM" id="MobiDB-lite"/>
    </source>
</evidence>
<keyword evidence="3 7" id="KW-0540">Nuclease</keyword>
<evidence type="ECO:0000256" key="2">
    <source>
        <dbReference type="ARBA" id="ARBA00022694"/>
    </source>
</evidence>
<gene>
    <name evidence="7 10" type="primary">rnpA</name>
    <name evidence="10" type="ORF">QF205_15420</name>
</gene>
<protein>
    <recommendedName>
        <fullName evidence="7 8">Ribonuclease P protein component</fullName>
        <shortName evidence="7">RNase P protein</shortName>
        <shortName evidence="7">RNaseP protein</shortName>
        <ecNumber evidence="7 8">3.1.26.5</ecNumber>
    </recommendedName>
    <alternativeName>
        <fullName evidence="7">Protein C5</fullName>
    </alternativeName>
</protein>
<sequence length="144" mass="15535">MIDAGFPRQARVRARADFDLIFQGGRRVALPMLALHWLADGQAPRLGLAVSRKVDRRAVGRNRIKRILRDEFRQRRAALPAGAYVLVARPPAATASSMQLREAMASLLRRAGALPPPAADGTMPAANSRPASPPPSTTPRPSGE</sequence>
<dbReference type="HAMAP" id="MF_00227">
    <property type="entry name" value="RNase_P"/>
    <property type="match status" value="1"/>
</dbReference>
<dbReference type="PANTHER" id="PTHR33992:SF1">
    <property type="entry name" value="RIBONUCLEASE P PROTEIN COMPONENT"/>
    <property type="match status" value="1"/>
</dbReference>
<dbReference type="Proteomes" id="UP001160550">
    <property type="component" value="Unassembled WGS sequence"/>
</dbReference>
<evidence type="ECO:0000256" key="6">
    <source>
        <dbReference type="ARBA" id="ARBA00022884"/>
    </source>
</evidence>